<gene>
    <name evidence="15" type="primary">FucTA</name>
    <name evidence="15" type="ORF">Tcan_16545</name>
</gene>
<comment type="subcellular location">
    <subcellularLocation>
        <location evidence="1 12">Golgi apparatus</location>
        <location evidence="1 12">Golgi stack membrane</location>
        <topology evidence="1 12">Single-pass type II membrane protein</topology>
    </subcellularLocation>
</comment>
<dbReference type="GO" id="GO:0032580">
    <property type="term" value="C:Golgi cisterna membrane"/>
    <property type="evidence" value="ECO:0007669"/>
    <property type="project" value="UniProtKB-SubCell"/>
</dbReference>
<comment type="caution">
    <text evidence="15">The sequence shown here is derived from an EMBL/GenBank/DDBJ whole genome shotgun (WGS) entry which is preliminary data.</text>
</comment>
<keyword evidence="4 12" id="KW-0328">Glycosyltransferase</keyword>
<dbReference type="AlphaFoldDB" id="A0A0B2VNU9"/>
<dbReference type="PANTHER" id="PTHR48438">
    <property type="entry name" value="ALPHA-(1,3)-FUCOSYLTRANSFERASE C-RELATED"/>
    <property type="match status" value="1"/>
</dbReference>
<feature type="domain" description="Fucosyltransferase N-terminal" evidence="14">
    <location>
        <begin position="100"/>
        <end position="183"/>
    </location>
</feature>
<dbReference type="InterPro" id="IPR031481">
    <property type="entry name" value="Glyco_tran_10_N"/>
</dbReference>
<evidence type="ECO:0000256" key="1">
    <source>
        <dbReference type="ARBA" id="ARBA00004447"/>
    </source>
</evidence>
<evidence type="ECO:0000256" key="7">
    <source>
        <dbReference type="ARBA" id="ARBA00022968"/>
    </source>
</evidence>
<keyword evidence="8" id="KW-1133">Transmembrane helix</keyword>
<keyword evidence="11" id="KW-0325">Glycoprotein</keyword>
<evidence type="ECO:0000259" key="14">
    <source>
        <dbReference type="Pfam" id="PF17039"/>
    </source>
</evidence>
<dbReference type="OMA" id="PHNYEQI"/>
<dbReference type="InterPro" id="IPR055270">
    <property type="entry name" value="Glyco_tran_10_C"/>
</dbReference>
<sequence length="390" mass="45607">MRVHRPHLLKLCAALCTIGLMAEMLIWHGAITLDFKSEIHPLRGNFLYGQARNIIVNSDSDYHTDRIEEQLAYEPAKLSAQPIVIYHPEGTAITPLGFAEFERKQCRVRNCFLTTLERHKKNAQVVFFSPTSLVSLEYRRPRGQLWIMRLLESPENTDSLKAYNGKINYTASYRWDSDIVTPYLRWNASSKDVQNSSFAHLDYAKGKTKKVAWFVSHCLTNNRRREYALQLQSYIEVDIYGDCGDRRIGKREGARMLKSDYKFYLSFENSNCRDYVTEKFFENALSNDVIPIVMGPSRQFYERIAPPHSFIHVDDFDGPKNLANYLYEIDRNDALFNSYFKWKGMGTLMDSNFWCRLCAIVQHPPPKIYQDIDSWWHKKDDCTSNRLRTV</sequence>
<reference evidence="15 16" key="1">
    <citation type="submission" date="2014-11" db="EMBL/GenBank/DDBJ databases">
        <title>Genetic blueprint of the zoonotic pathogen Toxocara canis.</title>
        <authorList>
            <person name="Zhu X.-Q."/>
            <person name="Korhonen P.K."/>
            <person name="Cai H."/>
            <person name="Young N.D."/>
            <person name="Nejsum P."/>
            <person name="von Samson-Himmelstjerna G."/>
            <person name="Boag P.R."/>
            <person name="Tan P."/>
            <person name="Li Q."/>
            <person name="Min J."/>
            <person name="Yang Y."/>
            <person name="Wang X."/>
            <person name="Fang X."/>
            <person name="Hall R.S."/>
            <person name="Hofmann A."/>
            <person name="Sternberg P.W."/>
            <person name="Jex A.R."/>
            <person name="Gasser R.B."/>
        </authorList>
    </citation>
    <scope>NUCLEOTIDE SEQUENCE [LARGE SCALE GENOMIC DNA]</scope>
    <source>
        <strain evidence="15">PN_DK_2014</strain>
    </source>
</reference>
<dbReference type="PANTHER" id="PTHR48438:SF1">
    <property type="entry name" value="ALPHA-(1,3)-FUCOSYLTRANSFERASE C-RELATED"/>
    <property type="match status" value="1"/>
</dbReference>
<evidence type="ECO:0000256" key="2">
    <source>
        <dbReference type="ARBA" id="ARBA00004922"/>
    </source>
</evidence>
<accession>A0A0B2VNU9</accession>
<evidence type="ECO:0000256" key="3">
    <source>
        <dbReference type="ARBA" id="ARBA00008919"/>
    </source>
</evidence>
<evidence type="ECO:0000256" key="11">
    <source>
        <dbReference type="ARBA" id="ARBA00023180"/>
    </source>
</evidence>
<keyword evidence="16" id="KW-1185">Reference proteome</keyword>
<feature type="domain" description="Fucosyltransferase C-terminal" evidence="13">
    <location>
        <begin position="205"/>
        <end position="375"/>
    </location>
</feature>
<keyword evidence="6 12" id="KW-0812">Transmembrane</keyword>
<evidence type="ECO:0000256" key="9">
    <source>
        <dbReference type="ARBA" id="ARBA00023034"/>
    </source>
</evidence>
<dbReference type="InterPro" id="IPR038577">
    <property type="entry name" value="GT10-like_C_sf"/>
</dbReference>
<dbReference type="UniPathway" id="UPA00378"/>
<evidence type="ECO:0000313" key="15">
    <source>
        <dbReference type="EMBL" id="KHN82715.1"/>
    </source>
</evidence>
<dbReference type="OrthoDB" id="427096at2759"/>
<name>A0A0B2VNU9_TOXCA</name>
<dbReference type="Pfam" id="PF00852">
    <property type="entry name" value="Glyco_transf_10"/>
    <property type="match status" value="1"/>
</dbReference>
<keyword evidence="5 12" id="KW-0808">Transferase</keyword>
<dbReference type="Gene3D" id="3.40.50.11660">
    <property type="entry name" value="Glycosyl transferase family 10, C-terminal domain"/>
    <property type="match status" value="1"/>
</dbReference>
<dbReference type="Proteomes" id="UP000031036">
    <property type="component" value="Unassembled WGS sequence"/>
</dbReference>
<dbReference type="EC" id="2.4.1.-" evidence="12"/>
<dbReference type="SUPFAM" id="SSF53756">
    <property type="entry name" value="UDP-Glycosyltransferase/glycogen phosphorylase"/>
    <property type="match status" value="1"/>
</dbReference>
<dbReference type="InterPro" id="IPR001503">
    <property type="entry name" value="Glyco_trans_10"/>
</dbReference>
<evidence type="ECO:0000256" key="8">
    <source>
        <dbReference type="ARBA" id="ARBA00022989"/>
    </source>
</evidence>
<proteinExistence type="inferred from homology"/>
<dbReference type="Pfam" id="PF17039">
    <property type="entry name" value="Glyco_tran_10_N"/>
    <property type="match status" value="1"/>
</dbReference>
<evidence type="ECO:0000256" key="5">
    <source>
        <dbReference type="ARBA" id="ARBA00022679"/>
    </source>
</evidence>
<evidence type="ECO:0000313" key="16">
    <source>
        <dbReference type="Proteomes" id="UP000031036"/>
    </source>
</evidence>
<evidence type="ECO:0000256" key="12">
    <source>
        <dbReference type="RuleBase" id="RU003832"/>
    </source>
</evidence>
<dbReference type="GO" id="GO:0008417">
    <property type="term" value="F:fucosyltransferase activity"/>
    <property type="evidence" value="ECO:0007669"/>
    <property type="project" value="InterPro"/>
</dbReference>
<evidence type="ECO:0000256" key="10">
    <source>
        <dbReference type="ARBA" id="ARBA00023136"/>
    </source>
</evidence>
<dbReference type="FunFam" id="3.40.50.11660:FF:000004">
    <property type="entry name" value="Glycoprotein 3-alpha-L-fucosyltransferase A"/>
    <property type="match status" value="1"/>
</dbReference>
<keyword evidence="7" id="KW-0735">Signal-anchor</keyword>
<evidence type="ECO:0000256" key="4">
    <source>
        <dbReference type="ARBA" id="ARBA00022676"/>
    </source>
</evidence>
<dbReference type="EMBL" id="JPKZ01001313">
    <property type="protein sequence ID" value="KHN82715.1"/>
    <property type="molecule type" value="Genomic_DNA"/>
</dbReference>
<protein>
    <recommendedName>
        <fullName evidence="12">Fucosyltransferase</fullName>
        <ecNumber evidence="12">2.4.1.-</ecNumber>
    </recommendedName>
</protein>
<comment type="pathway">
    <text evidence="2">Protein modification; protein glycosylation.</text>
</comment>
<organism evidence="15 16">
    <name type="scientific">Toxocara canis</name>
    <name type="common">Canine roundworm</name>
    <dbReference type="NCBI Taxonomy" id="6265"/>
    <lineage>
        <taxon>Eukaryota</taxon>
        <taxon>Metazoa</taxon>
        <taxon>Ecdysozoa</taxon>
        <taxon>Nematoda</taxon>
        <taxon>Chromadorea</taxon>
        <taxon>Rhabditida</taxon>
        <taxon>Spirurina</taxon>
        <taxon>Ascaridomorpha</taxon>
        <taxon>Ascaridoidea</taxon>
        <taxon>Toxocaridae</taxon>
        <taxon>Toxocara</taxon>
    </lineage>
</organism>
<comment type="similarity">
    <text evidence="3 12">Belongs to the glycosyltransferase 10 family.</text>
</comment>
<keyword evidence="10" id="KW-0472">Membrane</keyword>
<keyword evidence="9 12" id="KW-0333">Golgi apparatus</keyword>
<evidence type="ECO:0000259" key="13">
    <source>
        <dbReference type="Pfam" id="PF00852"/>
    </source>
</evidence>
<evidence type="ECO:0000256" key="6">
    <source>
        <dbReference type="ARBA" id="ARBA00022692"/>
    </source>
</evidence>
<dbReference type="STRING" id="6265.A0A0B2VNU9"/>